<dbReference type="EMBL" id="VUOB01000091">
    <property type="protein sequence ID" value="KAA2250748.1"/>
    <property type="molecule type" value="Genomic_DNA"/>
</dbReference>
<evidence type="ECO:0000256" key="1">
    <source>
        <dbReference type="SAM" id="SignalP"/>
    </source>
</evidence>
<dbReference type="OrthoDB" id="5513218at2"/>
<dbReference type="Proteomes" id="UP000323454">
    <property type="component" value="Unassembled WGS sequence"/>
</dbReference>
<dbReference type="AlphaFoldDB" id="A0A5B2WIK7"/>
<dbReference type="InterPro" id="IPR037398">
    <property type="entry name" value="Glyco_hydro_64_fam"/>
</dbReference>
<dbReference type="PROSITE" id="PS52006">
    <property type="entry name" value="GH64"/>
    <property type="match status" value="1"/>
</dbReference>
<dbReference type="RefSeq" id="WP_149854906.1">
    <property type="nucleotide sequence ID" value="NZ_VUOB01000091.1"/>
</dbReference>
<dbReference type="Gene3D" id="3.30.920.50">
    <property type="entry name" value="Beta-1,3-glucanase, C-terminal domain"/>
    <property type="match status" value="1"/>
</dbReference>
<evidence type="ECO:0000313" key="3">
    <source>
        <dbReference type="EMBL" id="KAA2250748.1"/>
    </source>
</evidence>
<keyword evidence="3" id="KW-0378">Hydrolase</keyword>
<keyword evidence="4" id="KW-1185">Reference proteome</keyword>
<protein>
    <submittedName>
        <fullName evidence="3">Glycosyl hydrolase</fullName>
    </submittedName>
</protein>
<keyword evidence="1" id="KW-0732">Signal</keyword>
<evidence type="ECO:0000313" key="4">
    <source>
        <dbReference type="Proteomes" id="UP000323454"/>
    </source>
</evidence>
<feature type="domain" description="GH64" evidence="2">
    <location>
        <begin position="29"/>
        <end position="380"/>
    </location>
</feature>
<feature type="signal peptide" evidence="1">
    <location>
        <begin position="1"/>
        <end position="28"/>
    </location>
</feature>
<dbReference type="Pfam" id="PF16483">
    <property type="entry name" value="Glyco_hydro_64"/>
    <property type="match status" value="1"/>
</dbReference>
<dbReference type="PROSITE" id="PS51318">
    <property type="entry name" value="TAT"/>
    <property type="match status" value="1"/>
</dbReference>
<reference evidence="3 4" key="1">
    <citation type="submission" date="2019-09" db="EMBL/GenBank/DDBJ databases">
        <title>Goodfellowia gen. nov., a new genus of the Pseudonocardineae related to Actinoalloteichus, containing Goodfellowia coeruleoviolacea gen. nov., comb. nov. gen. nov., comb. nov.</title>
        <authorList>
            <person name="Labeda D."/>
        </authorList>
    </citation>
    <scope>NUCLEOTIDE SEQUENCE [LARGE SCALE GENOMIC DNA]</scope>
    <source>
        <strain evidence="3 4">AN110305</strain>
    </source>
</reference>
<name>A0A5B2WIK7_9PSEU</name>
<reference evidence="3 4" key="2">
    <citation type="submission" date="2019-09" db="EMBL/GenBank/DDBJ databases">
        <authorList>
            <person name="Jin C."/>
        </authorList>
    </citation>
    <scope>NUCLEOTIDE SEQUENCE [LARGE SCALE GENOMIC DNA]</scope>
    <source>
        <strain evidence="3 4">AN110305</strain>
    </source>
</reference>
<dbReference type="InterPro" id="IPR042517">
    <property type="entry name" value="Glyco_hydro_64_N_2"/>
</dbReference>
<proteinExistence type="predicted"/>
<accession>A0A5B2WIK7</accession>
<dbReference type="GO" id="GO:0016787">
    <property type="term" value="F:hydrolase activity"/>
    <property type="evidence" value="ECO:0007669"/>
    <property type="project" value="UniProtKB-KW"/>
</dbReference>
<dbReference type="InterPro" id="IPR032477">
    <property type="entry name" value="Glyco_hydro_64"/>
</dbReference>
<dbReference type="Gene3D" id="2.60.110.10">
    <property type="entry name" value="Thaumatin"/>
    <property type="match status" value="1"/>
</dbReference>
<dbReference type="PANTHER" id="PTHR38165:SF1">
    <property type="entry name" value="GLUCANASE B"/>
    <property type="match status" value="1"/>
</dbReference>
<dbReference type="InterPro" id="IPR006311">
    <property type="entry name" value="TAT_signal"/>
</dbReference>
<comment type="caution">
    <text evidence="3">The sequence shown here is derived from an EMBL/GenBank/DDBJ whole genome shotgun (WGS) entry which is preliminary data.</text>
</comment>
<gene>
    <name evidence="3" type="ORF">F0L68_38740</name>
</gene>
<organism evidence="3 4">
    <name type="scientific">Solihabitans fulvus</name>
    <dbReference type="NCBI Taxonomy" id="1892852"/>
    <lineage>
        <taxon>Bacteria</taxon>
        <taxon>Bacillati</taxon>
        <taxon>Actinomycetota</taxon>
        <taxon>Actinomycetes</taxon>
        <taxon>Pseudonocardiales</taxon>
        <taxon>Pseudonocardiaceae</taxon>
        <taxon>Solihabitans</taxon>
    </lineage>
</organism>
<sequence>MPTRRQVLSWTAATATLAALAPPGLAGAATALPLTVVNTTGRHPNSALWIHIVGTDPAGRQCYVRADGTAVPVSPSLNGPDGYADLSIPFAGTGSTRISLPTMSGRVYVSIDTKLKFRVVTDGNGRPALQYPAAWVATDPSYTVLHDCMEFTFTPGGMYCNTTMVDMFSVPMAITLTGASTQTTGTLRPGGRAAIFAAIAANPDFRGLVVGDNLRVLAPGHGIDSNRFSRTYYDSYVNQVWNAYAARNLRVTVNSTTYTGRVTGGRLVFDRGVTAFAKPTTRDVFYCDGALAAPNDGLSGPVAAQLGAALNRSTLADHADQPASDPAQFYLPAVTNHYSAAIHRNTVDGKAYGFPFDDVGGAASYVQDTEPTGITLTLTPF</sequence>
<feature type="chain" id="PRO_5022865851" evidence="1">
    <location>
        <begin position="29"/>
        <end position="381"/>
    </location>
</feature>
<dbReference type="InterPro" id="IPR037176">
    <property type="entry name" value="Osmotin/thaumatin-like_sf"/>
</dbReference>
<evidence type="ECO:0000259" key="2">
    <source>
        <dbReference type="PROSITE" id="PS52006"/>
    </source>
</evidence>
<dbReference type="PANTHER" id="PTHR38165">
    <property type="match status" value="1"/>
</dbReference>